<dbReference type="RefSeq" id="WP_188107519.1">
    <property type="nucleotide sequence ID" value="NZ_JAANIH010000081.1"/>
</dbReference>
<dbReference type="EMBL" id="JAATTO010000015">
    <property type="protein sequence ID" value="MBC9979008.1"/>
    <property type="molecule type" value="Genomic_DNA"/>
</dbReference>
<keyword evidence="4" id="KW-1185">Reference proteome</keyword>
<dbReference type="Proteomes" id="UP000639516">
    <property type="component" value="Unassembled WGS sequence"/>
</dbReference>
<dbReference type="Gene3D" id="3.40.50.620">
    <property type="entry name" value="HUPs"/>
    <property type="match status" value="1"/>
</dbReference>
<gene>
    <name evidence="3" type="ORF">HA482_12410</name>
</gene>
<proteinExistence type="inferred from homology"/>
<feature type="domain" description="UspA" evidence="2">
    <location>
        <begin position="4"/>
        <end position="145"/>
    </location>
</feature>
<organism evidence="3 4">
    <name type="scientific">Bradyrhizobium campsiandrae</name>
    <dbReference type="NCBI Taxonomy" id="1729892"/>
    <lineage>
        <taxon>Bacteria</taxon>
        <taxon>Pseudomonadati</taxon>
        <taxon>Pseudomonadota</taxon>
        <taxon>Alphaproteobacteria</taxon>
        <taxon>Hyphomicrobiales</taxon>
        <taxon>Nitrobacteraceae</taxon>
        <taxon>Bradyrhizobium</taxon>
    </lineage>
</organism>
<evidence type="ECO:0000256" key="1">
    <source>
        <dbReference type="ARBA" id="ARBA00008791"/>
    </source>
</evidence>
<dbReference type="PANTHER" id="PTHR46268:SF6">
    <property type="entry name" value="UNIVERSAL STRESS PROTEIN UP12"/>
    <property type="match status" value="1"/>
</dbReference>
<evidence type="ECO:0000313" key="3">
    <source>
        <dbReference type="EMBL" id="MBC9979008.1"/>
    </source>
</evidence>
<reference evidence="3 4" key="1">
    <citation type="journal article" date="2020" name="Arch. Microbiol.">
        <title>Bradyrhizobium campsiandrae sp. nov., a nitrogen-fixing bacterial strain isolated from a native leguminous tree from the Amazon adapted to flooded conditions.</title>
        <authorList>
            <person name="Cabral Michel D."/>
            <person name="Martins da Costa E."/>
            <person name="Azarias Guimaraes A."/>
            <person name="Soares de Carvalho T."/>
            <person name="Santos de Castro Caputo P."/>
            <person name="Willems A."/>
            <person name="de Souza Moreira F.M."/>
        </authorList>
    </citation>
    <scope>NUCLEOTIDE SEQUENCE [LARGE SCALE GENOMIC DNA]</scope>
    <source>
        <strain evidence="4">INPA 384B</strain>
    </source>
</reference>
<evidence type="ECO:0000259" key="2">
    <source>
        <dbReference type="Pfam" id="PF00582"/>
    </source>
</evidence>
<dbReference type="PANTHER" id="PTHR46268">
    <property type="entry name" value="STRESS RESPONSE PROTEIN NHAX"/>
    <property type="match status" value="1"/>
</dbReference>
<dbReference type="Pfam" id="PF00582">
    <property type="entry name" value="Usp"/>
    <property type="match status" value="1"/>
</dbReference>
<dbReference type="InterPro" id="IPR006015">
    <property type="entry name" value="Universal_stress_UspA"/>
</dbReference>
<dbReference type="CDD" id="cd00293">
    <property type="entry name" value="USP-like"/>
    <property type="match status" value="1"/>
</dbReference>
<name>A0ABR7U5B6_9BRAD</name>
<accession>A0ABR7U5B6</accession>
<dbReference type="SUPFAM" id="SSF52402">
    <property type="entry name" value="Adenine nucleotide alpha hydrolases-like"/>
    <property type="match status" value="1"/>
</dbReference>
<dbReference type="InterPro" id="IPR006016">
    <property type="entry name" value="UspA"/>
</dbReference>
<protein>
    <submittedName>
        <fullName evidence="3">Universal stress protein</fullName>
    </submittedName>
</protein>
<comment type="similarity">
    <text evidence="1">Belongs to the universal stress protein A family.</text>
</comment>
<dbReference type="InterPro" id="IPR014729">
    <property type="entry name" value="Rossmann-like_a/b/a_fold"/>
</dbReference>
<comment type="caution">
    <text evidence="3">The sequence shown here is derived from an EMBL/GenBank/DDBJ whole genome shotgun (WGS) entry which is preliminary data.</text>
</comment>
<dbReference type="PRINTS" id="PR01438">
    <property type="entry name" value="UNVRSLSTRESS"/>
</dbReference>
<sequence length="145" mass="15414">MTMKLIMSATDGSEGAERAVMAAADLAKAFNAKLLIVHVSEDVFSNKDLRLLDQLRVAEGDALEELSRRILANAKVVAQNHGALNIKTMTGGGDPTKVLIETIKREHADAIVLGRRGRGQLAGLLLGSVSQKLSCLAPCMVIIVP</sequence>
<evidence type="ECO:0000313" key="4">
    <source>
        <dbReference type="Proteomes" id="UP000639516"/>
    </source>
</evidence>